<protein>
    <submittedName>
        <fullName evidence="1">Uncharacterized protein</fullName>
    </submittedName>
</protein>
<evidence type="ECO:0000313" key="1">
    <source>
        <dbReference type="EMBL" id="KKM92758.1"/>
    </source>
</evidence>
<comment type="caution">
    <text evidence="1">The sequence shown here is derived from an EMBL/GenBank/DDBJ whole genome shotgun (WGS) entry which is preliminary data.</text>
</comment>
<sequence length="82" mass="9424">MKLAFELRTELLAIRDGAANSLSNKEIVVALDQLLYQIDMDEMNDLENFLIEQEFNATFGNGNNPYQEIAFQEVPFYELSSE</sequence>
<dbReference type="AlphaFoldDB" id="A0A0F9LH37"/>
<gene>
    <name evidence="1" type="ORF">LCGC14_1215300</name>
</gene>
<accession>A0A0F9LH37</accession>
<name>A0A0F9LH37_9ZZZZ</name>
<organism evidence="1">
    <name type="scientific">marine sediment metagenome</name>
    <dbReference type="NCBI Taxonomy" id="412755"/>
    <lineage>
        <taxon>unclassified sequences</taxon>
        <taxon>metagenomes</taxon>
        <taxon>ecological metagenomes</taxon>
    </lineage>
</organism>
<reference evidence="1" key="1">
    <citation type="journal article" date="2015" name="Nature">
        <title>Complex archaea that bridge the gap between prokaryotes and eukaryotes.</title>
        <authorList>
            <person name="Spang A."/>
            <person name="Saw J.H."/>
            <person name="Jorgensen S.L."/>
            <person name="Zaremba-Niedzwiedzka K."/>
            <person name="Martijn J."/>
            <person name="Lind A.E."/>
            <person name="van Eijk R."/>
            <person name="Schleper C."/>
            <person name="Guy L."/>
            <person name="Ettema T.J."/>
        </authorList>
    </citation>
    <scope>NUCLEOTIDE SEQUENCE</scope>
</reference>
<dbReference type="EMBL" id="LAZR01006352">
    <property type="protein sequence ID" value="KKM92758.1"/>
    <property type="molecule type" value="Genomic_DNA"/>
</dbReference>
<proteinExistence type="predicted"/>